<dbReference type="EMBL" id="KE128275">
    <property type="protein sequence ID" value="EPB65472.1"/>
    <property type="molecule type" value="Genomic_DNA"/>
</dbReference>
<organism evidence="1 2">
    <name type="scientific">Ancylostoma ceylanicum</name>
    <dbReference type="NCBI Taxonomy" id="53326"/>
    <lineage>
        <taxon>Eukaryota</taxon>
        <taxon>Metazoa</taxon>
        <taxon>Ecdysozoa</taxon>
        <taxon>Nematoda</taxon>
        <taxon>Chromadorea</taxon>
        <taxon>Rhabditida</taxon>
        <taxon>Rhabditina</taxon>
        <taxon>Rhabditomorpha</taxon>
        <taxon>Strongyloidea</taxon>
        <taxon>Ancylostomatidae</taxon>
        <taxon>Ancylostomatinae</taxon>
        <taxon>Ancylostoma</taxon>
    </lineage>
</organism>
<gene>
    <name evidence="1" type="ORF">ANCCEY_15464</name>
</gene>
<dbReference type="Proteomes" id="UP000054495">
    <property type="component" value="Unassembled WGS sequence"/>
</dbReference>
<protein>
    <submittedName>
        <fullName evidence="1">Uncharacterized protein</fullName>
    </submittedName>
</protein>
<accession>A0A0D6LCJ3</accession>
<feature type="non-terminal residue" evidence="1">
    <location>
        <position position="66"/>
    </location>
</feature>
<reference evidence="1 2" key="1">
    <citation type="submission" date="2013-05" db="EMBL/GenBank/DDBJ databases">
        <title>Draft genome of the parasitic nematode Anyclostoma ceylanicum.</title>
        <authorList>
            <person name="Mitreva M."/>
        </authorList>
    </citation>
    <scope>NUCLEOTIDE SEQUENCE [LARGE SCALE GENOMIC DNA]</scope>
</reference>
<dbReference type="AlphaFoldDB" id="A0A0D6LCJ3"/>
<sequence length="66" mass="7438">MTGEKYLCVRFSSTAQDTISLSKQECEGVFLKENLLLIAEQLKISQAEALVQQAKLWPNPSFSMDE</sequence>
<proteinExistence type="predicted"/>
<evidence type="ECO:0000313" key="2">
    <source>
        <dbReference type="Proteomes" id="UP000054495"/>
    </source>
</evidence>
<evidence type="ECO:0000313" key="1">
    <source>
        <dbReference type="EMBL" id="EPB65472.1"/>
    </source>
</evidence>
<keyword evidence="2" id="KW-1185">Reference proteome</keyword>
<name>A0A0D6LCJ3_9BILA</name>
<dbReference type="SUPFAM" id="SSF56954">
    <property type="entry name" value="Outer membrane efflux proteins (OEP)"/>
    <property type="match status" value="1"/>
</dbReference>